<keyword evidence="2 4" id="KW-0863">Zinc-finger</keyword>
<gene>
    <name evidence="7" type="ORF">SteCoe_37844</name>
</gene>
<feature type="transmembrane region" description="Helical" evidence="5">
    <location>
        <begin position="70"/>
        <end position="88"/>
    </location>
</feature>
<keyword evidence="3" id="KW-0862">Zinc</keyword>
<feature type="transmembrane region" description="Helical" evidence="5">
    <location>
        <begin position="7"/>
        <end position="25"/>
    </location>
</feature>
<dbReference type="SUPFAM" id="SSF57850">
    <property type="entry name" value="RING/U-box"/>
    <property type="match status" value="1"/>
</dbReference>
<keyword evidence="5" id="KW-1133">Transmembrane helix</keyword>
<dbReference type="InterPro" id="IPR013083">
    <property type="entry name" value="Znf_RING/FYVE/PHD"/>
</dbReference>
<dbReference type="CDD" id="cd16454">
    <property type="entry name" value="RING-H2_PA-TM-RING"/>
    <property type="match status" value="1"/>
</dbReference>
<dbReference type="Gene3D" id="3.30.40.10">
    <property type="entry name" value="Zinc/RING finger domain, C3HC4 (zinc finger)"/>
    <property type="match status" value="1"/>
</dbReference>
<feature type="transmembrane region" description="Helical" evidence="5">
    <location>
        <begin position="37"/>
        <end position="58"/>
    </location>
</feature>
<organism evidence="7 8">
    <name type="scientific">Stentor coeruleus</name>
    <dbReference type="NCBI Taxonomy" id="5963"/>
    <lineage>
        <taxon>Eukaryota</taxon>
        <taxon>Sar</taxon>
        <taxon>Alveolata</taxon>
        <taxon>Ciliophora</taxon>
        <taxon>Postciliodesmatophora</taxon>
        <taxon>Heterotrichea</taxon>
        <taxon>Heterotrichida</taxon>
        <taxon>Stentoridae</taxon>
        <taxon>Stentor</taxon>
    </lineage>
</organism>
<feature type="transmembrane region" description="Helical" evidence="5">
    <location>
        <begin position="100"/>
        <end position="116"/>
    </location>
</feature>
<keyword evidence="5" id="KW-0812">Transmembrane</keyword>
<evidence type="ECO:0000256" key="4">
    <source>
        <dbReference type="PROSITE-ProRule" id="PRU00175"/>
    </source>
</evidence>
<dbReference type="InterPro" id="IPR053238">
    <property type="entry name" value="RING-H2_zinc_finger"/>
</dbReference>
<dbReference type="Pfam" id="PF13639">
    <property type="entry name" value="zf-RING_2"/>
    <property type="match status" value="1"/>
</dbReference>
<feature type="domain" description="RING-type" evidence="6">
    <location>
        <begin position="165"/>
        <end position="207"/>
    </location>
</feature>
<dbReference type="InterPro" id="IPR001841">
    <property type="entry name" value="Znf_RING"/>
</dbReference>
<dbReference type="SMART" id="SM00184">
    <property type="entry name" value="RING"/>
    <property type="match status" value="1"/>
</dbReference>
<keyword evidence="1" id="KW-0479">Metal-binding</keyword>
<dbReference type="AlphaFoldDB" id="A0A1R2AML5"/>
<sequence>MEFYKLLIDITLVSYCLGVIIYTGLRWQSVNNDYSSLAWILSFICILISGRILLCYAHTLRLTVVTMLRLIYFLLINIWSILGLIFYIRANSILENTYKSVMIISIIFCFIISFILRRASLQIPYRNSENNQQGLLANRELTVQLNLEVVKMWMTIYMQTEQEFCAVCCEEFVNGKELVKLPECNHFFHYDCITDWLNVKPLCPICKNDVSMYLQAK</sequence>
<evidence type="ECO:0000256" key="5">
    <source>
        <dbReference type="SAM" id="Phobius"/>
    </source>
</evidence>
<dbReference type="GO" id="GO:0008270">
    <property type="term" value="F:zinc ion binding"/>
    <property type="evidence" value="ECO:0007669"/>
    <property type="project" value="UniProtKB-KW"/>
</dbReference>
<dbReference type="EMBL" id="MPUH01002012">
    <property type="protein sequence ID" value="OMJ65650.1"/>
    <property type="molecule type" value="Genomic_DNA"/>
</dbReference>
<dbReference type="OrthoDB" id="297832at2759"/>
<evidence type="ECO:0000256" key="2">
    <source>
        <dbReference type="ARBA" id="ARBA00022771"/>
    </source>
</evidence>
<evidence type="ECO:0000256" key="1">
    <source>
        <dbReference type="ARBA" id="ARBA00022723"/>
    </source>
</evidence>
<dbReference type="PANTHER" id="PTHR14155:SF627">
    <property type="entry name" value="OS06G0192800 PROTEIN"/>
    <property type="match status" value="1"/>
</dbReference>
<keyword evidence="8" id="KW-1185">Reference proteome</keyword>
<name>A0A1R2AML5_9CILI</name>
<protein>
    <recommendedName>
        <fullName evidence="6">RING-type domain-containing protein</fullName>
    </recommendedName>
</protein>
<accession>A0A1R2AML5</accession>
<dbReference type="PROSITE" id="PS50089">
    <property type="entry name" value="ZF_RING_2"/>
    <property type="match status" value="1"/>
</dbReference>
<comment type="caution">
    <text evidence="7">The sequence shown here is derived from an EMBL/GenBank/DDBJ whole genome shotgun (WGS) entry which is preliminary data.</text>
</comment>
<evidence type="ECO:0000313" key="8">
    <source>
        <dbReference type="Proteomes" id="UP000187209"/>
    </source>
</evidence>
<proteinExistence type="predicted"/>
<dbReference type="Proteomes" id="UP000187209">
    <property type="component" value="Unassembled WGS sequence"/>
</dbReference>
<evidence type="ECO:0000313" key="7">
    <source>
        <dbReference type="EMBL" id="OMJ65650.1"/>
    </source>
</evidence>
<evidence type="ECO:0000259" key="6">
    <source>
        <dbReference type="PROSITE" id="PS50089"/>
    </source>
</evidence>
<evidence type="ECO:0000256" key="3">
    <source>
        <dbReference type="ARBA" id="ARBA00022833"/>
    </source>
</evidence>
<reference evidence="7 8" key="1">
    <citation type="submission" date="2016-11" db="EMBL/GenBank/DDBJ databases">
        <title>The macronuclear genome of Stentor coeruleus: a giant cell with tiny introns.</title>
        <authorList>
            <person name="Slabodnick M."/>
            <person name="Ruby J.G."/>
            <person name="Reiff S.B."/>
            <person name="Swart E.C."/>
            <person name="Gosai S."/>
            <person name="Prabakaran S."/>
            <person name="Witkowska E."/>
            <person name="Larue G.E."/>
            <person name="Fisher S."/>
            <person name="Freeman R.M."/>
            <person name="Gunawardena J."/>
            <person name="Chu W."/>
            <person name="Stover N.A."/>
            <person name="Gregory B.D."/>
            <person name="Nowacki M."/>
            <person name="Derisi J."/>
            <person name="Roy S.W."/>
            <person name="Marshall W.F."/>
            <person name="Sood P."/>
        </authorList>
    </citation>
    <scope>NUCLEOTIDE SEQUENCE [LARGE SCALE GENOMIC DNA]</scope>
    <source>
        <strain evidence="7">WM001</strain>
    </source>
</reference>
<dbReference type="PANTHER" id="PTHR14155">
    <property type="entry name" value="RING FINGER DOMAIN-CONTAINING"/>
    <property type="match status" value="1"/>
</dbReference>
<keyword evidence="5" id="KW-0472">Membrane</keyword>